<sequence>MNSYCEICKRERGQLNKVNWKRHINACKIKNNKKHVITPPPSDFSITNYFFKKRKIEETIVSDENLQCGTNTTYDDPLKCVGRSLDSNCKISPSLLCSDENLKCGIKTTYDDPLKCVGGSLDSNCEISPSLLCSDENLKCGIKTTYDDPLKCVGGSLDSNCEISPSLLCSDQNYDCIAKNKNDSLLLDDLSDINHENPESYSYLERNTSIVWKNDPAILARYESIPLELKQHFYTLGPCQPMPEDLPDKSFPRDSYGRRFTNLWYSATLPDGSKVHRDWLSYSPSMNRVYCLHCMMYGINLHKSTRSTWVKDGFNLWINGSASIYKHSMSDNHITSSIKFKISTRCIPIIPSLQCEQKMQVRLNREVVAELINIVIFLARHNLAFRGHRESWSMATSTSKGNFKDLVILIAKYSAAMSEHITKIQLRGKSELSFISWQRQNQLIESIADEISFNVQKSIQACKMFSISVDSTFDTSRKEQVSFIVRYVCEISGNIFERLLAMKESAHTTGMDLFILFQKVMDKLNLNWKEDLIGQSYDGAANMRGEYQGLKTHIQENNQQAKYIWCHAHRLNLVVKNVVSCSTYAVDLFGNVESLYAFIWCSKKRVALFREYQEKHLHKLHSGQTMALKRVNTTRWSSHSLALDTILSRHYSIIKTLEDIRTTEGPGDAKTGATCSGLLNYLKSNQFLFTAFLFKKLFNILEPLNKTLQTKDLDLFTATMLIDRVKNKVSLLNNRETDNNFNSIILEAENFSENSKVEFTPLPILRKRKVPKKSDELSNDEPIIDPKQKFKINCFFVVIDQVQNELNERFSTDNTGLLNDISLISRRRILEVRSNPNSLPKDAFNAVCNIYSKYLNYEKLVNDYIRFAANIIEIEQSNSLPEYLHPVAMNDEEELADQNNNSDLELNDDDDDQNNISSVSSAADMFKMFCVAKLNGVFPNLYILLKIAITLPVTSVSTERSFSKLKLVKTKLRTTMSEDRLESLMKITCEPDINIDTEKIIDNFSRKSKSLIKVLQY</sequence>
<evidence type="ECO:0000259" key="1">
    <source>
        <dbReference type="Pfam" id="PF05699"/>
    </source>
</evidence>
<dbReference type="Proteomes" id="UP001160148">
    <property type="component" value="Unassembled WGS sequence"/>
</dbReference>
<evidence type="ECO:0000259" key="2">
    <source>
        <dbReference type="Pfam" id="PF14291"/>
    </source>
</evidence>
<proteinExistence type="predicted"/>
<comment type="caution">
    <text evidence="3">The sequence shown here is derived from an EMBL/GenBank/DDBJ whole genome shotgun (WGS) entry which is preliminary data.</text>
</comment>
<protein>
    <recommendedName>
        <fullName evidence="5">Zinc finger MYM-type protein 1-like</fullName>
    </recommendedName>
</protein>
<reference evidence="3 4" key="1">
    <citation type="submission" date="2023-01" db="EMBL/GenBank/DDBJ databases">
        <authorList>
            <person name="Whitehead M."/>
        </authorList>
    </citation>
    <scope>NUCLEOTIDE SEQUENCE [LARGE SCALE GENOMIC DNA]</scope>
</reference>
<feature type="domain" description="DUF4371" evidence="2">
    <location>
        <begin position="372"/>
        <end position="549"/>
    </location>
</feature>
<dbReference type="InterPro" id="IPR025398">
    <property type="entry name" value="DUF4371"/>
</dbReference>
<dbReference type="Pfam" id="PF14291">
    <property type="entry name" value="DUF4371"/>
    <property type="match status" value="1"/>
</dbReference>
<dbReference type="PANTHER" id="PTHR45749">
    <property type="match status" value="1"/>
</dbReference>
<dbReference type="GO" id="GO:0046983">
    <property type="term" value="F:protein dimerization activity"/>
    <property type="evidence" value="ECO:0007669"/>
    <property type="project" value="InterPro"/>
</dbReference>
<dbReference type="PANTHER" id="PTHR45749:SF21">
    <property type="entry name" value="DUF4371 DOMAIN-CONTAINING PROTEIN"/>
    <property type="match status" value="1"/>
</dbReference>
<name>A0AAV0Y8N9_9HEMI</name>
<dbReference type="InterPro" id="IPR008906">
    <property type="entry name" value="HATC_C_dom"/>
</dbReference>
<evidence type="ECO:0000313" key="4">
    <source>
        <dbReference type="Proteomes" id="UP001160148"/>
    </source>
</evidence>
<dbReference type="EMBL" id="CARXXK010001682">
    <property type="protein sequence ID" value="CAI6377260.1"/>
    <property type="molecule type" value="Genomic_DNA"/>
</dbReference>
<dbReference type="SUPFAM" id="SSF53098">
    <property type="entry name" value="Ribonuclease H-like"/>
    <property type="match status" value="1"/>
</dbReference>
<keyword evidence="4" id="KW-1185">Reference proteome</keyword>
<dbReference type="InterPro" id="IPR012337">
    <property type="entry name" value="RNaseH-like_sf"/>
</dbReference>
<organism evidence="3 4">
    <name type="scientific">Macrosiphum euphorbiae</name>
    <name type="common">potato aphid</name>
    <dbReference type="NCBI Taxonomy" id="13131"/>
    <lineage>
        <taxon>Eukaryota</taxon>
        <taxon>Metazoa</taxon>
        <taxon>Ecdysozoa</taxon>
        <taxon>Arthropoda</taxon>
        <taxon>Hexapoda</taxon>
        <taxon>Insecta</taxon>
        <taxon>Pterygota</taxon>
        <taxon>Neoptera</taxon>
        <taxon>Paraneoptera</taxon>
        <taxon>Hemiptera</taxon>
        <taxon>Sternorrhyncha</taxon>
        <taxon>Aphidomorpha</taxon>
        <taxon>Aphidoidea</taxon>
        <taxon>Aphididae</taxon>
        <taxon>Macrosiphini</taxon>
        <taxon>Macrosiphum</taxon>
    </lineage>
</organism>
<dbReference type="Pfam" id="PF05699">
    <property type="entry name" value="Dimer_Tnp_hAT"/>
    <property type="match status" value="1"/>
</dbReference>
<dbReference type="AlphaFoldDB" id="A0AAV0Y8N9"/>
<feature type="domain" description="HAT C-terminal dimerisation" evidence="1">
    <location>
        <begin position="936"/>
        <end position="985"/>
    </location>
</feature>
<evidence type="ECO:0000313" key="3">
    <source>
        <dbReference type="EMBL" id="CAI6377260.1"/>
    </source>
</evidence>
<accession>A0AAV0Y8N9</accession>
<gene>
    <name evidence="3" type="ORF">MEUPH1_LOCUS30545</name>
</gene>
<evidence type="ECO:0008006" key="5">
    <source>
        <dbReference type="Google" id="ProtNLM"/>
    </source>
</evidence>